<feature type="compositionally biased region" description="Polar residues" evidence="2">
    <location>
        <begin position="270"/>
        <end position="279"/>
    </location>
</feature>
<dbReference type="PANTHER" id="PTHR21666">
    <property type="entry name" value="PEPTIDASE-RELATED"/>
    <property type="match status" value="1"/>
</dbReference>
<dbReference type="CDD" id="cd12797">
    <property type="entry name" value="M23_peptidase"/>
    <property type="match status" value="1"/>
</dbReference>
<feature type="compositionally biased region" description="Low complexity" evidence="2">
    <location>
        <begin position="243"/>
        <end position="267"/>
    </location>
</feature>
<dbReference type="InterPro" id="IPR036779">
    <property type="entry name" value="LysM_dom_sf"/>
</dbReference>
<dbReference type="InterPro" id="IPR011055">
    <property type="entry name" value="Dup_hybrid_motif"/>
</dbReference>
<dbReference type="Proteomes" id="UP000681356">
    <property type="component" value="Unassembled WGS sequence"/>
</dbReference>
<dbReference type="PANTHER" id="PTHR21666:SF289">
    <property type="entry name" value="L-ALA--D-GLU ENDOPEPTIDASE"/>
    <property type="match status" value="1"/>
</dbReference>
<dbReference type="GO" id="GO:0004222">
    <property type="term" value="F:metalloendopeptidase activity"/>
    <property type="evidence" value="ECO:0007669"/>
    <property type="project" value="TreeGrafter"/>
</dbReference>
<keyword evidence="1 3" id="KW-0732">Signal</keyword>
<proteinExistence type="predicted"/>
<accession>A0A8J7W8H4</accession>
<dbReference type="RefSeq" id="WP_212534872.1">
    <property type="nucleotide sequence ID" value="NZ_JAGTUU010000001.1"/>
</dbReference>
<dbReference type="SUPFAM" id="SSF54106">
    <property type="entry name" value="LysM domain"/>
    <property type="match status" value="2"/>
</dbReference>
<protein>
    <submittedName>
        <fullName evidence="5">Peptidoglycan DD-metalloendopeptidase family protein</fullName>
    </submittedName>
</protein>
<evidence type="ECO:0000256" key="1">
    <source>
        <dbReference type="ARBA" id="ARBA00022729"/>
    </source>
</evidence>
<name>A0A8J7W8H4_9RHOB</name>
<feature type="region of interest" description="Disordered" evidence="2">
    <location>
        <begin position="220"/>
        <end position="280"/>
    </location>
</feature>
<dbReference type="Pfam" id="PF01551">
    <property type="entry name" value="Peptidase_M23"/>
    <property type="match status" value="1"/>
</dbReference>
<dbReference type="SMART" id="SM00257">
    <property type="entry name" value="LysM"/>
    <property type="match status" value="2"/>
</dbReference>
<feature type="signal peptide" evidence="3">
    <location>
        <begin position="1"/>
        <end position="20"/>
    </location>
</feature>
<evidence type="ECO:0000259" key="4">
    <source>
        <dbReference type="PROSITE" id="PS51782"/>
    </source>
</evidence>
<dbReference type="AlphaFoldDB" id="A0A8J7W8H4"/>
<evidence type="ECO:0000256" key="3">
    <source>
        <dbReference type="SAM" id="SignalP"/>
    </source>
</evidence>
<feature type="compositionally biased region" description="Low complexity" evidence="2">
    <location>
        <begin position="220"/>
        <end position="235"/>
    </location>
</feature>
<evidence type="ECO:0000256" key="2">
    <source>
        <dbReference type="SAM" id="MobiDB-lite"/>
    </source>
</evidence>
<gene>
    <name evidence="5" type="ORF">KB874_02070</name>
</gene>
<reference evidence="5" key="1">
    <citation type="submission" date="2021-04" db="EMBL/GenBank/DDBJ databases">
        <authorList>
            <person name="Yoon J."/>
        </authorList>
    </citation>
    <scope>NUCLEOTIDE SEQUENCE</scope>
    <source>
        <strain evidence="5">KMU-90</strain>
    </source>
</reference>
<organism evidence="5 6">
    <name type="scientific">Thetidibacter halocola</name>
    <dbReference type="NCBI Taxonomy" id="2827239"/>
    <lineage>
        <taxon>Bacteria</taxon>
        <taxon>Pseudomonadati</taxon>
        <taxon>Pseudomonadota</taxon>
        <taxon>Alphaproteobacteria</taxon>
        <taxon>Rhodobacterales</taxon>
        <taxon>Roseobacteraceae</taxon>
        <taxon>Thetidibacter</taxon>
    </lineage>
</organism>
<evidence type="ECO:0000313" key="6">
    <source>
        <dbReference type="Proteomes" id="UP000681356"/>
    </source>
</evidence>
<dbReference type="InterPro" id="IPR016047">
    <property type="entry name" value="M23ase_b-sheet_dom"/>
</dbReference>
<keyword evidence="6" id="KW-1185">Reference proteome</keyword>
<dbReference type="EMBL" id="JAGTUU010000001">
    <property type="protein sequence ID" value="MBS0122905.1"/>
    <property type="molecule type" value="Genomic_DNA"/>
</dbReference>
<dbReference type="Gene3D" id="2.70.70.10">
    <property type="entry name" value="Glucose Permease (Domain IIA)"/>
    <property type="match status" value="1"/>
</dbReference>
<dbReference type="Pfam" id="PF01476">
    <property type="entry name" value="LysM"/>
    <property type="match status" value="2"/>
</dbReference>
<comment type="caution">
    <text evidence="5">The sequence shown here is derived from an EMBL/GenBank/DDBJ whole genome shotgun (WGS) entry which is preliminary data.</text>
</comment>
<feature type="domain" description="LysM" evidence="4">
    <location>
        <begin position="69"/>
        <end position="113"/>
    </location>
</feature>
<feature type="domain" description="LysM" evidence="4">
    <location>
        <begin position="168"/>
        <end position="212"/>
    </location>
</feature>
<evidence type="ECO:0000313" key="5">
    <source>
        <dbReference type="EMBL" id="MBS0122905.1"/>
    </source>
</evidence>
<dbReference type="PROSITE" id="PS51782">
    <property type="entry name" value="LYSM"/>
    <property type="match status" value="2"/>
</dbReference>
<dbReference type="InterPro" id="IPR018392">
    <property type="entry name" value="LysM"/>
</dbReference>
<sequence length="393" mass="40500">MTAIPVTHRLRLGSALAVIAALSACSGPIDLDMRGRMGGSLDTAAAAQTATADRPSPDNRGVISYPSYQVAVAQRGDTVASLAQRVGLSAAELARYNGVRETDPLRGGEVIALPRRVAEPSPATGAAITGPIRPASQVDVTTLAGAAIDRAAPSAAGTAPVQTGLEPVRHRVERGETAFTIARLYNVSPRALAEWNGLDKDFALREGQFLMIPAAAEAPRATQAAATTTPGSGSPTPVPPSSTKPLPAETPPAAAAAKPAPAAKPVADIGQSQTRTSNAAMAMPVDGRIIREYAKGRNEGIDIGASAGTPVKAAASGQVAAITKNTENVNIVVIRHPDDVLTIYTHLDGLTIQKGDQVSRGQSIGKVRAGDPAFLHFEVRKGFDSVDPMGYLQ</sequence>
<feature type="chain" id="PRO_5035261949" evidence="3">
    <location>
        <begin position="21"/>
        <end position="393"/>
    </location>
</feature>
<dbReference type="InterPro" id="IPR050570">
    <property type="entry name" value="Cell_wall_metabolism_enzyme"/>
</dbReference>
<dbReference type="Gene3D" id="3.10.350.10">
    <property type="entry name" value="LysM domain"/>
    <property type="match status" value="2"/>
</dbReference>
<dbReference type="SUPFAM" id="SSF51261">
    <property type="entry name" value="Duplicated hybrid motif"/>
    <property type="match status" value="1"/>
</dbReference>
<dbReference type="CDD" id="cd00118">
    <property type="entry name" value="LysM"/>
    <property type="match status" value="1"/>
</dbReference>